<dbReference type="InterPro" id="IPR003610">
    <property type="entry name" value="CBM5/12"/>
</dbReference>
<dbReference type="GeneID" id="42777901"/>
<evidence type="ECO:0000259" key="3">
    <source>
        <dbReference type="Pfam" id="PF02839"/>
    </source>
</evidence>
<dbReference type="InterPro" id="IPR036573">
    <property type="entry name" value="CBM_sf_5/12"/>
</dbReference>
<dbReference type="RefSeq" id="WP_051195979.1">
    <property type="nucleotide sequence ID" value="NZ_CABJAZ010000006.1"/>
</dbReference>
<feature type="signal peptide" evidence="2">
    <location>
        <begin position="1"/>
        <end position="19"/>
    </location>
</feature>
<protein>
    <recommendedName>
        <fullName evidence="3">Chitin-binding type-3 domain-containing protein</fullName>
    </recommendedName>
</protein>
<dbReference type="OrthoDB" id="1849628at2"/>
<reference evidence="4 5" key="1">
    <citation type="submission" date="2016-06" db="EMBL/GenBank/DDBJ databases">
        <authorList>
            <person name="Kjaerup R.B."/>
            <person name="Dalgaard T.S."/>
            <person name="Juul-Madsen H.R."/>
        </authorList>
    </citation>
    <scope>NUCLEOTIDE SEQUENCE [LARGE SCALE GENOMIC DNA]</scope>
    <source>
        <strain evidence="4 5">373-A1</strain>
    </source>
</reference>
<dbReference type="CDD" id="cd12214">
    <property type="entry name" value="ChiA1_BD"/>
    <property type="match status" value="1"/>
</dbReference>
<evidence type="ECO:0000313" key="5">
    <source>
        <dbReference type="Proteomes" id="UP000092714"/>
    </source>
</evidence>
<dbReference type="GO" id="GO:0004553">
    <property type="term" value="F:hydrolase activity, hydrolyzing O-glycosyl compounds"/>
    <property type="evidence" value="ECO:0007669"/>
    <property type="project" value="InterPro"/>
</dbReference>
<organism evidence="4 5">
    <name type="scientific">Clostridium paraputrificum</name>
    <dbReference type="NCBI Taxonomy" id="29363"/>
    <lineage>
        <taxon>Bacteria</taxon>
        <taxon>Bacillati</taxon>
        <taxon>Bacillota</taxon>
        <taxon>Clostridia</taxon>
        <taxon>Eubacteriales</taxon>
        <taxon>Clostridiaceae</taxon>
        <taxon>Clostridium</taxon>
    </lineage>
</organism>
<feature type="domain" description="Chitin-binding type-3" evidence="3">
    <location>
        <begin position="135"/>
        <end position="174"/>
    </location>
</feature>
<evidence type="ECO:0000313" key="4">
    <source>
        <dbReference type="EMBL" id="OBY10224.1"/>
    </source>
</evidence>
<keyword evidence="2" id="KW-0732">Signal</keyword>
<dbReference type="InterPro" id="IPR013783">
    <property type="entry name" value="Ig-like_fold"/>
</dbReference>
<feature type="chain" id="PRO_5038806773" description="Chitin-binding type-3 domain-containing protein" evidence="2">
    <location>
        <begin position="20"/>
        <end position="177"/>
    </location>
</feature>
<dbReference type="GO" id="GO:0005576">
    <property type="term" value="C:extracellular region"/>
    <property type="evidence" value="ECO:0007669"/>
    <property type="project" value="InterPro"/>
</dbReference>
<keyword evidence="1" id="KW-0378">Hydrolase</keyword>
<evidence type="ECO:0000256" key="1">
    <source>
        <dbReference type="ARBA" id="ARBA00022801"/>
    </source>
</evidence>
<dbReference type="GO" id="GO:0005975">
    <property type="term" value="P:carbohydrate metabolic process"/>
    <property type="evidence" value="ECO:0007669"/>
    <property type="project" value="InterPro"/>
</dbReference>
<accession>A0A1B8RND7</accession>
<gene>
    <name evidence="4" type="ORF">CP373A1_12035</name>
</gene>
<dbReference type="SUPFAM" id="SSF51055">
    <property type="entry name" value="Carbohydrate binding domain"/>
    <property type="match status" value="1"/>
</dbReference>
<sequence length="177" mass="19255">MKKKVISMILVGLSLALVGCGDKSTLTEDKVNISADKEVSEDGNYVVVVELCEGVKSVDYTLTENGQLVSSKEDVDEGLKENIMSNKVKGEYEYVLTVKDDEGNTVTKELAVKVDDSLAASATLSDSSIAEWSGDGIEYVVGDKVNYSDKKYKCLQGHTSQDDWNPVSAASLWKEIK</sequence>
<evidence type="ECO:0000256" key="2">
    <source>
        <dbReference type="SAM" id="SignalP"/>
    </source>
</evidence>
<dbReference type="GO" id="GO:0030246">
    <property type="term" value="F:carbohydrate binding"/>
    <property type="evidence" value="ECO:0007669"/>
    <property type="project" value="InterPro"/>
</dbReference>
<dbReference type="Proteomes" id="UP000092714">
    <property type="component" value="Unassembled WGS sequence"/>
</dbReference>
<dbReference type="EMBL" id="MAPZ01000024">
    <property type="protein sequence ID" value="OBY10224.1"/>
    <property type="molecule type" value="Genomic_DNA"/>
</dbReference>
<proteinExistence type="predicted"/>
<dbReference type="Gene3D" id="2.10.10.20">
    <property type="entry name" value="Carbohydrate-binding module superfamily 5/12"/>
    <property type="match status" value="1"/>
</dbReference>
<dbReference type="Pfam" id="PF02839">
    <property type="entry name" value="CBM_5_12"/>
    <property type="match status" value="1"/>
</dbReference>
<dbReference type="PROSITE" id="PS51257">
    <property type="entry name" value="PROKAR_LIPOPROTEIN"/>
    <property type="match status" value="1"/>
</dbReference>
<dbReference type="eggNOG" id="COG3979">
    <property type="taxonomic scope" value="Bacteria"/>
</dbReference>
<name>A0A1B8RND7_9CLOT</name>
<keyword evidence="5" id="KW-1185">Reference proteome</keyword>
<dbReference type="Gene3D" id="2.60.40.10">
    <property type="entry name" value="Immunoglobulins"/>
    <property type="match status" value="1"/>
</dbReference>
<dbReference type="AlphaFoldDB" id="A0A1B8RND7"/>
<comment type="caution">
    <text evidence="4">The sequence shown here is derived from an EMBL/GenBank/DDBJ whole genome shotgun (WGS) entry which is preliminary data.</text>
</comment>